<dbReference type="AlphaFoldDB" id="A0A846ZEJ9"/>
<evidence type="ECO:0000313" key="2">
    <source>
        <dbReference type="Proteomes" id="UP000579250"/>
    </source>
</evidence>
<name>A0A846ZEJ9_9ACTN</name>
<sequence length="300" mass="33220">MQHLAQTLTWFSAQAWRTYTHPASAADEHEANTEGWQREEDRKAFTTVAKALTHPNLPSDGMLVTSYNPVEESAHQVGRALHDLKNPDLNKRINTEVQAEIAAIEQAELGNLTGRASQALAFTRADASPVQVQAADKILAQNPFGSPDLFSEIEPVAAAVAPTQIIKEADNIEALAHETPTIVLQQLELGLSPYEAVTGLIRGAMTVAEGEIPDLETLLERVTQAEELADQHHDPRLRNALLKELRITPLDPKRPAHDLLEDILDGIRGCWLIYQEDTPEDDEFVNAIRMEANTNRDRLT</sequence>
<dbReference type="EMBL" id="JAAXPI010000120">
    <property type="protein sequence ID" value="NKZ09083.1"/>
    <property type="molecule type" value="Genomic_DNA"/>
</dbReference>
<proteinExistence type="predicted"/>
<keyword evidence="2" id="KW-1185">Reference proteome</keyword>
<gene>
    <name evidence="1" type="ORF">HGB48_35880</name>
</gene>
<protein>
    <submittedName>
        <fullName evidence="1">Uncharacterized protein</fullName>
    </submittedName>
</protein>
<organism evidence="1 2">
    <name type="scientific">Actinomadura latina</name>
    <dbReference type="NCBI Taxonomy" id="163603"/>
    <lineage>
        <taxon>Bacteria</taxon>
        <taxon>Bacillati</taxon>
        <taxon>Actinomycetota</taxon>
        <taxon>Actinomycetes</taxon>
        <taxon>Streptosporangiales</taxon>
        <taxon>Thermomonosporaceae</taxon>
        <taxon>Actinomadura</taxon>
    </lineage>
</organism>
<accession>A0A846ZEJ9</accession>
<comment type="caution">
    <text evidence="1">The sequence shown here is derived from an EMBL/GenBank/DDBJ whole genome shotgun (WGS) entry which is preliminary data.</text>
</comment>
<evidence type="ECO:0000313" key="1">
    <source>
        <dbReference type="EMBL" id="NKZ09083.1"/>
    </source>
</evidence>
<dbReference type="Proteomes" id="UP000579250">
    <property type="component" value="Unassembled WGS sequence"/>
</dbReference>
<reference evidence="1 2" key="1">
    <citation type="submission" date="2020-04" db="EMBL/GenBank/DDBJ databases">
        <title>MicrobeNet Type strains.</title>
        <authorList>
            <person name="Nicholson A.C."/>
        </authorList>
    </citation>
    <scope>NUCLEOTIDE SEQUENCE [LARGE SCALE GENOMIC DNA]</scope>
    <source>
        <strain evidence="1 2">ATCC BAA-277</strain>
    </source>
</reference>